<evidence type="ECO:0000313" key="2">
    <source>
        <dbReference type="EMBL" id="GGE29416.1"/>
    </source>
</evidence>
<dbReference type="InterPro" id="IPR025309">
    <property type="entry name" value="KTSC_dom"/>
</dbReference>
<organism evidence="2 3">
    <name type="scientific">Psychroflexus planctonicus</name>
    <dbReference type="NCBI Taxonomy" id="1526575"/>
    <lineage>
        <taxon>Bacteria</taxon>
        <taxon>Pseudomonadati</taxon>
        <taxon>Bacteroidota</taxon>
        <taxon>Flavobacteriia</taxon>
        <taxon>Flavobacteriales</taxon>
        <taxon>Flavobacteriaceae</taxon>
        <taxon>Psychroflexus</taxon>
    </lineage>
</organism>
<protein>
    <submittedName>
        <fullName evidence="2">KTSC domain-containing protein</fullName>
    </submittedName>
</protein>
<comment type="caution">
    <text evidence="2">The sequence shown here is derived from an EMBL/GenBank/DDBJ whole genome shotgun (WGS) entry which is preliminary data.</text>
</comment>
<accession>A0ABQ1SGH1</accession>
<name>A0ABQ1SGH1_9FLAO</name>
<evidence type="ECO:0000259" key="1">
    <source>
        <dbReference type="Pfam" id="PF13619"/>
    </source>
</evidence>
<dbReference type="Proteomes" id="UP000599179">
    <property type="component" value="Unassembled WGS sequence"/>
</dbReference>
<evidence type="ECO:0000313" key="3">
    <source>
        <dbReference type="Proteomes" id="UP000599179"/>
    </source>
</evidence>
<dbReference type="RefSeq" id="WP_188457754.1">
    <property type="nucleotide sequence ID" value="NZ_BMGM01000003.1"/>
</dbReference>
<dbReference type="Pfam" id="PF13619">
    <property type="entry name" value="KTSC"/>
    <property type="match status" value="1"/>
</dbReference>
<keyword evidence="3" id="KW-1185">Reference proteome</keyword>
<sequence>MERQPVRSSNIVSVGYDSNSEILEAEFKDGSVYQYFDVPKDEYDSLRSASSHGIYFSKNIRDNYKFKKQ</sequence>
<gene>
    <name evidence="2" type="ORF">GCM10010832_07430</name>
</gene>
<dbReference type="EMBL" id="BMGM01000003">
    <property type="protein sequence ID" value="GGE29416.1"/>
    <property type="molecule type" value="Genomic_DNA"/>
</dbReference>
<reference evidence="3" key="1">
    <citation type="journal article" date="2019" name="Int. J. Syst. Evol. Microbiol.">
        <title>The Global Catalogue of Microorganisms (GCM) 10K type strain sequencing project: providing services to taxonomists for standard genome sequencing and annotation.</title>
        <authorList>
            <consortium name="The Broad Institute Genomics Platform"/>
            <consortium name="The Broad Institute Genome Sequencing Center for Infectious Disease"/>
            <person name="Wu L."/>
            <person name="Ma J."/>
        </authorList>
    </citation>
    <scope>NUCLEOTIDE SEQUENCE [LARGE SCALE GENOMIC DNA]</scope>
    <source>
        <strain evidence="3">CGMCC 1.12931</strain>
    </source>
</reference>
<feature type="domain" description="KTSC" evidence="1">
    <location>
        <begin position="8"/>
        <end position="64"/>
    </location>
</feature>
<proteinExistence type="predicted"/>